<keyword evidence="3" id="KW-1185">Reference proteome</keyword>
<proteinExistence type="predicted"/>
<organism evidence="2 3">
    <name type="scientific">Cellulomonas terrae</name>
    <dbReference type="NCBI Taxonomy" id="311234"/>
    <lineage>
        <taxon>Bacteria</taxon>
        <taxon>Bacillati</taxon>
        <taxon>Actinomycetota</taxon>
        <taxon>Actinomycetes</taxon>
        <taxon>Micrococcales</taxon>
        <taxon>Cellulomonadaceae</taxon>
        <taxon>Cellulomonas</taxon>
    </lineage>
</organism>
<evidence type="ECO:0000313" key="2">
    <source>
        <dbReference type="EMBL" id="GEL97277.1"/>
    </source>
</evidence>
<sequence>MSSDPVQFLFLMRHGEFRDGRLTVAATKHLGSLAGRLEEWMASEWRDAPDRRVQLVTLTTSATDEVAATAERLAESLVETRHLEQTTEDWGVDLTVGAYEPAEDAVRTHLADLRTLATPTRSPLLVTNAPLVEWLAALLLGSPFPIAHGELACLRRLKGDRWEVCWTISADGPDEASAIRDKIRSKMTVAAALGAVIVSLLTFVIKDVLPGANAWRWGAAAALALASVLYFATLFLYDTLQMPPRFWASRLSGAEPTTWARRLRHGKRLVTRPPSAAARVLHAAMVQVWVWVFTPATVLVGVGVVLLGIGAAEPSSADPLLLEPWQVALGALTLGVLSTGWIAVHRPDLGSAD</sequence>
<reference evidence="2 3" key="1">
    <citation type="submission" date="2019-07" db="EMBL/GenBank/DDBJ databases">
        <title>Whole genome shotgun sequence of Cellulomonas terrae NBRC 100819.</title>
        <authorList>
            <person name="Hosoyama A."/>
            <person name="Uohara A."/>
            <person name="Ohji S."/>
            <person name="Ichikawa N."/>
        </authorList>
    </citation>
    <scope>NUCLEOTIDE SEQUENCE [LARGE SCALE GENOMIC DNA]</scope>
    <source>
        <strain evidence="2 3">NBRC 100819</strain>
    </source>
</reference>
<protein>
    <recommendedName>
        <fullName evidence="4">Phosphoglycerate mutase</fullName>
    </recommendedName>
</protein>
<evidence type="ECO:0000313" key="3">
    <source>
        <dbReference type="Proteomes" id="UP000321049"/>
    </source>
</evidence>
<dbReference type="OrthoDB" id="5244714at2"/>
<dbReference type="AlphaFoldDB" id="A0A511JH03"/>
<feature type="transmembrane region" description="Helical" evidence="1">
    <location>
        <begin position="288"/>
        <end position="312"/>
    </location>
</feature>
<keyword evidence="1" id="KW-0472">Membrane</keyword>
<keyword evidence="1" id="KW-0812">Transmembrane</keyword>
<dbReference type="EMBL" id="BJWH01000003">
    <property type="protein sequence ID" value="GEL97277.1"/>
    <property type="molecule type" value="Genomic_DNA"/>
</dbReference>
<feature type="transmembrane region" description="Helical" evidence="1">
    <location>
        <begin position="217"/>
        <end position="237"/>
    </location>
</feature>
<comment type="caution">
    <text evidence="2">The sequence shown here is derived from an EMBL/GenBank/DDBJ whole genome shotgun (WGS) entry which is preliminary data.</text>
</comment>
<feature type="transmembrane region" description="Helical" evidence="1">
    <location>
        <begin position="324"/>
        <end position="344"/>
    </location>
</feature>
<name>A0A511JH03_9CELL</name>
<evidence type="ECO:0008006" key="4">
    <source>
        <dbReference type="Google" id="ProtNLM"/>
    </source>
</evidence>
<dbReference type="Proteomes" id="UP000321049">
    <property type="component" value="Unassembled WGS sequence"/>
</dbReference>
<evidence type="ECO:0000256" key="1">
    <source>
        <dbReference type="SAM" id="Phobius"/>
    </source>
</evidence>
<gene>
    <name evidence="2" type="ORF">CTE05_08240</name>
</gene>
<accession>A0A511JH03</accession>
<keyword evidence="1" id="KW-1133">Transmembrane helix</keyword>
<dbReference type="RefSeq" id="WP_146844852.1">
    <property type="nucleotide sequence ID" value="NZ_BJWH01000003.1"/>
</dbReference>
<feature type="transmembrane region" description="Helical" evidence="1">
    <location>
        <begin position="187"/>
        <end position="205"/>
    </location>
</feature>